<dbReference type="SUPFAM" id="SSF56935">
    <property type="entry name" value="Porins"/>
    <property type="match status" value="1"/>
</dbReference>
<dbReference type="EMBL" id="FUYR01000002">
    <property type="protein sequence ID" value="SKB74071.1"/>
    <property type="molecule type" value="Genomic_DNA"/>
</dbReference>
<feature type="domain" description="Outer membrane protein beta-barrel" evidence="3">
    <location>
        <begin position="462"/>
        <end position="920"/>
    </location>
</feature>
<feature type="chain" id="PRO_5012391497" evidence="2">
    <location>
        <begin position="20"/>
        <end position="971"/>
    </location>
</feature>
<keyword evidence="5" id="KW-1185">Reference proteome</keyword>
<dbReference type="InterPro" id="IPR008969">
    <property type="entry name" value="CarboxyPept-like_regulatory"/>
</dbReference>
<evidence type="ECO:0000259" key="3">
    <source>
        <dbReference type="Pfam" id="PF14905"/>
    </source>
</evidence>
<dbReference type="Pfam" id="PF13715">
    <property type="entry name" value="CarbopepD_reg_2"/>
    <property type="match status" value="1"/>
</dbReference>
<dbReference type="RefSeq" id="WP_079703023.1">
    <property type="nucleotide sequence ID" value="NZ_FUYR01000002.1"/>
</dbReference>
<proteinExistence type="predicted"/>
<dbReference type="Pfam" id="PF14905">
    <property type="entry name" value="OMP_b-brl_3"/>
    <property type="match status" value="1"/>
</dbReference>
<keyword evidence="2" id="KW-0732">Signal</keyword>
<protein>
    <submittedName>
        <fullName evidence="4">Outer membrane receptor proteins, mostly Fe transport</fullName>
    </submittedName>
</protein>
<name>A0A1T5DQW5_9SPHI</name>
<feature type="signal peptide" evidence="2">
    <location>
        <begin position="1"/>
        <end position="19"/>
    </location>
</feature>
<dbReference type="InterPro" id="IPR041700">
    <property type="entry name" value="OMP_b-brl_3"/>
</dbReference>
<dbReference type="SUPFAM" id="SSF49464">
    <property type="entry name" value="Carboxypeptidase regulatory domain-like"/>
    <property type="match status" value="1"/>
</dbReference>
<evidence type="ECO:0000256" key="2">
    <source>
        <dbReference type="SAM" id="SignalP"/>
    </source>
</evidence>
<feature type="region of interest" description="Disordered" evidence="1">
    <location>
        <begin position="926"/>
        <end position="971"/>
    </location>
</feature>
<feature type="compositionally biased region" description="Basic and acidic residues" evidence="1">
    <location>
        <begin position="946"/>
        <end position="960"/>
    </location>
</feature>
<feature type="compositionally biased region" description="Polar residues" evidence="1">
    <location>
        <begin position="927"/>
        <end position="936"/>
    </location>
</feature>
<dbReference type="STRING" id="572036.SAMN05661099_2527"/>
<organism evidence="4 5">
    <name type="scientific">Daejeonella lutea</name>
    <dbReference type="NCBI Taxonomy" id="572036"/>
    <lineage>
        <taxon>Bacteria</taxon>
        <taxon>Pseudomonadati</taxon>
        <taxon>Bacteroidota</taxon>
        <taxon>Sphingobacteriia</taxon>
        <taxon>Sphingobacteriales</taxon>
        <taxon>Sphingobacteriaceae</taxon>
        <taxon>Daejeonella</taxon>
    </lineage>
</organism>
<evidence type="ECO:0000256" key="1">
    <source>
        <dbReference type="SAM" id="MobiDB-lite"/>
    </source>
</evidence>
<gene>
    <name evidence="4" type="ORF">SAMN05661099_2527</name>
</gene>
<sequence>MKRILLLLAIVLMNYAAFAQTSRDVKGVVKDSTGTSIIAATVKYIVGTDTVFTRTDIDGAFTLKGVKSSTFLITISSLGYQTLNKRFLYKDGDTPIELEPFVLKSQNRMLNEVVISGTPGVTIKEDTVVYRAADYPLRENALAEDLLKKLPGVEVDKDGNVSAQGKQVTRVRINGKDFFGGDVKTATQQLPADMLESAQIIDDYGDQANLTGIRNGDPEKILNFTIRADKNKGYFARGTVGGGDKERYQANLTANTYNNSEQFSFIGNLNNTNSNVFNFGGGGGGFSGGGGGARVQQVGGGGGGGQRFQGGGGGGGGFQGGGGGFSGGDGITSVGSVGLNYRKDYGTKLSSYGNYSYSNRDNNVLSDQFQQNNFQSSLIIMDQLSAKNVINENHRLSWNLEYKPDTVNFIKFSPSFSYSKSEDAGNSNYIQTLNNTRTSDGTTIYNTASKSPNFGANLLLNHRFEKRGRNISLFVNANNSQTKQQDDQLTEYINYAVSGNTNVYRNQDLYDENKSSNVSANLSYIEPLGKFSGLEFNYNHSTTNYRNERETFDVTSSGVSTPNLNLSNDYNYSFSTNRFGVNFRVNQQRYNYSFGLSAQPNVLEGNSVVLGVTTPYRNTGFNLIPSARYSYNFSRTRAINANYFGRANEPTYIQLQPIPDVTNPQFPVYGNPDLNAEFTHILNFRYNNFNFASGDVLFFNIAGNYTENKIVSNIVRSDVSGVGLVQETRYLNTDGYYTANAFYNYSKPFKEKKYVFSFNGSANYINNISFTDNIKNRGKNWILSQGLNMQINPNRNLEFNPGFRYSFNTNTNDAITNNNTKVSTYSFNFNSRVYFLKTLLFGTDLSKTINDGYSSSLAVNPFIINTYLEKQFLKDKSATLRFQAFDLLDENTSVSRQVLGNTITDSQSNRLSRYFMLTFTMRLQKFSGRQPQQQNGPDFRGPGQGGERRPGEGGGMRREGGGGPGMNNNNF</sequence>
<keyword evidence="4" id="KW-0675">Receptor</keyword>
<feature type="region of interest" description="Disordered" evidence="1">
    <location>
        <begin position="290"/>
        <end position="321"/>
    </location>
</feature>
<dbReference type="Gene3D" id="2.60.40.1120">
    <property type="entry name" value="Carboxypeptidase-like, regulatory domain"/>
    <property type="match status" value="1"/>
</dbReference>
<accession>A0A1T5DQW5</accession>
<evidence type="ECO:0000313" key="5">
    <source>
        <dbReference type="Proteomes" id="UP000189981"/>
    </source>
</evidence>
<evidence type="ECO:0000313" key="4">
    <source>
        <dbReference type="EMBL" id="SKB74071.1"/>
    </source>
</evidence>
<dbReference type="Proteomes" id="UP000189981">
    <property type="component" value="Unassembled WGS sequence"/>
</dbReference>
<dbReference type="OrthoDB" id="1086219at2"/>
<dbReference type="AlphaFoldDB" id="A0A1T5DQW5"/>
<reference evidence="5" key="1">
    <citation type="submission" date="2017-02" db="EMBL/GenBank/DDBJ databases">
        <authorList>
            <person name="Varghese N."/>
            <person name="Submissions S."/>
        </authorList>
    </citation>
    <scope>NUCLEOTIDE SEQUENCE [LARGE SCALE GENOMIC DNA]</scope>
    <source>
        <strain evidence="5">DSM 22385</strain>
    </source>
</reference>